<keyword evidence="10" id="KW-1185">Reference proteome</keyword>
<evidence type="ECO:0000256" key="4">
    <source>
        <dbReference type="ARBA" id="ARBA00023004"/>
    </source>
</evidence>
<dbReference type="eggNOG" id="ENOG50329ZQ">
    <property type="taxonomic scope" value="Bacteria"/>
</dbReference>
<protein>
    <recommendedName>
        <fullName evidence="7">Biotin synthase auxiliary protein</fullName>
    </recommendedName>
</protein>
<comment type="cofactor">
    <cofactor evidence="1">
        <name>iron-sulfur cluster</name>
        <dbReference type="ChEBI" id="CHEBI:30408"/>
    </cofactor>
</comment>
<evidence type="ECO:0000256" key="3">
    <source>
        <dbReference type="ARBA" id="ARBA00022756"/>
    </source>
</evidence>
<dbReference type="EMBL" id="CP001736">
    <property type="protein sequence ID" value="ADB35019.1"/>
    <property type="molecule type" value="Genomic_DNA"/>
</dbReference>
<dbReference type="OrthoDB" id="3829284at2"/>
<evidence type="ECO:0000256" key="5">
    <source>
        <dbReference type="ARBA" id="ARBA00093761"/>
    </source>
</evidence>
<reference evidence="9 10" key="2">
    <citation type="journal article" date="2010" name="Stand. Genomic Sci.">
        <title>Complete genome sequence of Kribbella flavida type strain (IFO 14399).</title>
        <authorList>
            <person name="Pukall R."/>
            <person name="Lapidus A."/>
            <person name="Glavina Del Rio T."/>
            <person name="Copeland A."/>
            <person name="Tice H."/>
            <person name="Cheng J.-F."/>
            <person name="Lucas S."/>
            <person name="Chen F."/>
            <person name="Nolan M."/>
            <person name="LaButti K."/>
            <person name="Pati A."/>
            <person name="Ivanova N."/>
            <person name="Mavrommatis K."/>
            <person name="Mikhailova N."/>
            <person name="Pitluck S."/>
            <person name="Bruce D."/>
            <person name="Goodwin L."/>
            <person name="Land M."/>
            <person name="Hauser L."/>
            <person name="Chang Y.-J."/>
            <person name="Jeffries C.D."/>
            <person name="Chen A."/>
            <person name="Palaniappan K."/>
            <person name="Chain P."/>
            <person name="Rohde M."/>
            <person name="Goeker M."/>
            <person name="Bristow J."/>
            <person name="Eisen J.A."/>
            <person name="Markowitz V."/>
            <person name="Hugenholtz P."/>
            <person name="Kyrpides N.C."/>
            <person name="Klenk H.-P."/>
            <person name="Brettin T."/>
        </authorList>
    </citation>
    <scope>NUCLEOTIDE SEQUENCE [LARGE SCALE GENOMIC DNA]</scope>
    <source>
        <strain evidence="10">DSM 17836 / JCM 10339 / NBRC 14399</strain>
    </source>
</reference>
<proteinExistence type="inferred from homology"/>
<keyword evidence="2" id="KW-0479">Metal-binding</keyword>
<evidence type="ECO:0000256" key="2">
    <source>
        <dbReference type="ARBA" id="ARBA00022723"/>
    </source>
</evidence>
<dbReference type="KEGG" id="kfl:Kfla_6016"/>
<keyword evidence="3" id="KW-0093">Biotin biosynthesis</keyword>
<comment type="function">
    <text evidence="5">Required for the activity of the biotin synthase BioB.</text>
</comment>
<dbReference type="RefSeq" id="WP_012923573.1">
    <property type="nucleotide sequence ID" value="NC_013729.1"/>
</dbReference>
<dbReference type="InterPro" id="IPR058605">
    <property type="entry name" value="BsaP_C"/>
</dbReference>
<dbReference type="STRING" id="479435.Kfla_6016"/>
<dbReference type="Pfam" id="PF26519">
    <property type="entry name" value="BsaP"/>
    <property type="match status" value="1"/>
</dbReference>
<reference evidence="10" key="1">
    <citation type="submission" date="2009-09" db="EMBL/GenBank/DDBJ databases">
        <title>The complete genome of Kribbella flavida DSM 17836.</title>
        <authorList>
            <consortium name="US DOE Joint Genome Institute (JGI-PGF)"/>
            <person name="Lucas S."/>
            <person name="Copeland A."/>
            <person name="Lapidus A."/>
            <person name="Glavina del Rio T."/>
            <person name="Dalin E."/>
            <person name="Tice H."/>
            <person name="Bruce D."/>
            <person name="Goodwin L."/>
            <person name="Pitluck S."/>
            <person name="Kyrpides N."/>
            <person name="Mavromatis K."/>
            <person name="Ivanova N."/>
            <person name="Saunders E."/>
            <person name="Brettin T."/>
            <person name="Detter J.C."/>
            <person name="Han C."/>
            <person name="Larimer F."/>
            <person name="Land M."/>
            <person name="Hauser L."/>
            <person name="Markowitz V."/>
            <person name="Cheng J.-F."/>
            <person name="Hugenholtz P."/>
            <person name="Woyke T."/>
            <person name="Wu D."/>
            <person name="Pukall R."/>
            <person name="Klenk H.-P."/>
            <person name="Eisen J.A."/>
        </authorList>
    </citation>
    <scope>NUCLEOTIDE SEQUENCE [LARGE SCALE GENOMIC DNA]</scope>
    <source>
        <strain evidence="10">DSM 17836 / JCM 10339 / NBRC 14399</strain>
    </source>
</reference>
<gene>
    <name evidence="9" type="ordered locus">Kfla_6016</name>
</gene>
<evidence type="ECO:0000313" key="9">
    <source>
        <dbReference type="EMBL" id="ADB35019.1"/>
    </source>
</evidence>
<dbReference type="AlphaFoldDB" id="D2PSW7"/>
<dbReference type="Proteomes" id="UP000007967">
    <property type="component" value="Chromosome"/>
</dbReference>
<organism evidence="9 10">
    <name type="scientific">Kribbella flavida (strain DSM 17836 / JCM 10339 / NBRC 14399)</name>
    <dbReference type="NCBI Taxonomy" id="479435"/>
    <lineage>
        <taxon>Bacteria</taxon>
        <taxon>Bacillati</taxon>
        <taxon>Actinomycetota</taxon>
        <taxon>Actinomycetes</taxon>
        <taxon>Propionibacteriales</taxon>
        <taxon>Kribbellaceae</taxon>
        <taxon>Kribbella</taxon>
    </lineage>
</organism>
<comment type="similarity">
    <text evidence="6">Belongs to the BsaP family.</text>
</comment>
<feature type="domain" description="Biotin synthase auxiliary protein C-terminal" evidence="8">
    <location>
        <begin position="42"/>
        <end position="61"/>
    </location>
</feature>
<keyword evidence="4" id="KW-0408">Iron</keyword>
<evidence type="ECO:0000256" key="1">
    <source>
        <dbReference type="ARBA" id="ARBA00001915"/>
    </source>
</evidence>
<evidence type="ECO:0000259" key="8">
    <source>
        <dbReference type="Pfam" id="PF26519"/>
    </source>
</evidence>
<dbReference type="HOGENOM" id="CLU_166664_1_0_11"/>
<evidence type="ECO:0000256" key="6">
    <source>
        <dbReference type="ARBA" id="ARBA00093780"/>
    </source>
</evidence>
<sequence length="63" mass="7075">MNETVLYCGHCGRDAAAADHEACARALRLEPPRYCEQCRRRMVVQVSPTGWRARCSVHGERSG</sequence>
<evidence type="ECO:0000313" key="10">
    <source>
        <dbReference type="Proteomes" id="UP000007967"/>
    </source>
</evidence>
<accession>D2PSW7</accession>
<evidence type="ECO:0000256" key="7">
    <source>
        <dbReference type="ARBA" id="ARBA00093796"/>
    </source>
</evidence>
<name>D2PSW7_KRIFD</name>